<organism evidence="2 3">
    <name type="scientific">Flagellimonas eckloniae</name>
    <dbReference type="NCBI Taxonomy" id="346185"/>
    <lineage>
        <taxon>Bacteria</taxon>
        <taxon>Pseudomonadati</taxon>
        <taxon>Bacteroidota</taxon>
        <taxon>Flavobacteriia</taxon>
        <taxon>Flavobacteriales</taxon>
        <taxon>Flavobacteriaceae</taxon>
        <taxon>Flagellimonas</taxon>
    </lineage>
</organism>
<dbReference type="EMBL" id="LCTZ01000002">
    <property type="protein sequence ID" value="KQC29634.1"/>
    <property type="molecule type" value="Genomic_DNA"/>
</dbReference>
<keyword evidence="3" id="KW-1185">Reference proteome</keyword>
<reference evidence="2 3" key="1">
    <citation type="submission" date="2015-04" db="EMBL/GenBank/DDBJ databases">
        <title>Complete genome of flavobacterium.</title>
        <authorList>
            <person name="Kwon Y.M."/>
            <person name="Kim S.-J."/>
        </authorList>
    </citation>
    <scope>NUCLEOTIDE SEQUENCE [LARGE SCALE GENOMIC DNA]</scope>
    <source>
        <strain evidence="2 3">DK169</strain>
    </source>
</reference>
<evidence type="ECO:0000313" key="2">
    <source>
        <dbReference type="EMBL" id="KQC29634.1"/>
    </source>
</evidence>
<dbReference type="Proteomes" id="UP000050827">
    <property type="component" value="Unassembled WGS sequence"/>
</dbReference>
<protein>
    <submittedName>
        <fullName evidence="2">Uncharacterized protein</fullName>
    </submittedName>
</protein>
<gene>
    <name evidence="2" type="ORF">AAY42_06830</name>
</gene>
<evidence type="ECO:0000256" key="1">
    <source>
        <dbReference type="SAM" id="MobiDB-lite"/>
    </source>
</evidence>
<evidence type="ECO:0000313" key="3">
    <source>
        <dbReference type="Proteomes" id="UP000050827"/>
    </source>
</evidence>
<comment type="caution">
    <text evidence="2">The sequence shown here is derived from an EMBL/GenBank/DDBJ whole genome shotgun (WGS) entry which is preliminary data.</text>
</comment>
<name>A0A0Q1H7H4_9FLAO</name>
<feature type="compositionally biased region" description="Polar residues" evidence="1">
    <location>
        <begin position="2653"/>
        <end position="2664"/>
    </location>
</feature>
<dbReference type="PATRIC" id="fig|1547436.3.peg.1415"/>
<dbReference type="STRING" id="346185.AAY42_06830"/>
<accession>A0A0Q1H7H4</accession>
<feature type="region of interest" description="Disordered" evidence="1">
    <location>
        <begin position="2640"/>
        <end position="2708"/>
    </location>
</feature>
<sequence length="2835" mass="281258">MDMGTKQTKQITKQITKKITKKIVHTMSINNNPMKKSIIIIAFLFFTGFAFSQTTVTLQDQCNCEVLSGTTVTTPGVATPAGADAGDIYVNTNTGTIYFWDGDSWELTSSDDQQLTGFAFDGITNELTLTLENGGSVNVDLSSLSDTLTDTNTTVASFGIDGTNTNLVITDSDTNTFSIALADIAALVNTDDQTLSEVLTEGNDANGLVLTGLGTPTAGSDAATKAYVDGLADDDISAVAFDGTNLSVTESGTTLSADISALDDSAGVTANAGNIATNTTDIATNAGGITTNAGNIATNATDIANHIAADDDTDDTNELQDIEEVLTEGNDANGLVLTGLGTPTAGSDAATKAYVDGLADDDISAVAFDGTNLSVTESGTTLSADISALDDSAGVTANAGNIATNTTDIATNAGGITTNAGNIATNATDIANHIAADDDTDDTNELQDIEEVLTEGNDANGLVLTGLGTPTAGNDAATKAYVDGLADDDISAVAFDGTNLSVTESGTTLSADISALDDSAGVTANAGNIATNTTDIATNAGGITTNAGNIATNATDIANHIAADDDTDDTNELQDIEEVLTEGNDANGLVLTGLGTPTAGSDAATKAYVDGLADDDISAVAFDGTNLSVTESGTTLSADISALDDSAGVTANAGNIATNTTDIATNAGGITTNAGNIATNATDIANHIAADDDTDDTNEYNTGSGITAGSVQITDGGGTESVNLISADANNDIAAGTDGALYLNVASVTISETNTILGFNGATNELSYTNELGNNPAVDISALDDSAGVTANAGNIATNTTDIATNAGGITTNAGNIATNATDIANHIAADDDTDDTNELQDIEEVLTEGNDANGLVLTGLGTPTAGSDAATKAYVDGLADDDISAVAFDGTNLSVTESGTTLSADISALDDSAGVTANAGNIATNTTDIATNAGGITTNAGNIATNATDIANHIAADDDTDDTNELQDIEEVLTEGNDANGLVLTGLGTPTAGSDAATKAYVDGLADDDISAVAFDGTNLSVTESGTTLSADISALDDSAGVTANAGNIATNTTDIATNAGGITTNAGNIATNATDIANHIAADDDTDDTNELQDIEEVLTEGNDANGLVLTGLGTPTAGNDAATKAYVDGLADDDISAVAFDGTNLSVTESGTTLSADISALDDSAGVTANAGNIATNTTDIATNAGGITTNAGNIATNATDIANHIAADDDTDDTNEYNTGSGITAGSVQITDGGGTESVNLISADANNDIAAGTDGALYLNVASVTISETNTILGFNGATNELSYTNELGNNPAVDISALDDSAGVTANAGNIATNTTDIATNAGGITTNAGNIATNATDIANHIAADDDTDDTNELQDIEEVLTEGNDANGLVLTGLGTPTAGSDAATKAYVDGLADDDISAVAFDGTNLSVTESGTTLSADISALDDSAGVTANAGNIATNTTDIATNAGGITTNAGNIATNATDIANHIAADDDTDDTNEYNTGSGITAGSVQITDGGGTESVNLISADANNDIAAGTDGALYLNVASVTISETNTILGFNGATNELSYTNELGNNPAVDISALDDSAGVTANAGNIATNTTDIATNAGGITTNAGNIATNATDIANHIAADDDTDDTNELQDIEEVLTEGNDANGLVLTGLGTPTAGSDAATKAYVDGLADDDISAVAFDGTNLSVTESGTTLSADISALDDSAGVTANAGNIATNTTDIATNAGGITTNAGNIATNATDIANHIAADDDTDDTNELQDIEEVLTEGNDANGLVLTGLGTPTAGSDAATKAYVDGLADDDISAVAFDGTNLSVTESGTTLSADISALDDSAGVTANAGNIATNTTDIATNAGGITTNAGNIATNATDIANHIAADDDTDDTNELQDIEEVLTEGNDANGLVLTGLGTPTAGNDAATKAYVDGLADDDISAVAFDGTNLSVTESGTTLSADISALDDSAGVTANAGNIATNTTDIATNAGGITTNAGNIATNATDIANHIAADDDTDDTNELQDIEEVLTEGNDANGLVLTGLGTPTAGSDAATKAYVDGLADDDISAVAFDGTNLSVTESGTTLSADISALDDSAGVTANAGNIATNTTDIATNAGGITTNAGNIATNATDIANHIAADDDTDDTNELQDIEEVLTEGNDANGLVLTGLGTPTAGSDAATKAYVDGLADDDISAVAFDGTNLSVTESGTTLSADISALDDSAGVTANAGNIATNTTDIATNAGGITTNAGNIATNATDIANHIAADDDTDDTNELQDIEEVLTEGNDANGLVLTGLGTPTAGSDAATKAYVDGLADDDISAVAFDGTNLSVTESGTTLSADISALDDSAGVTANAGNIATNTTDIATNAGGITTNAGNIATNATDIANHIAADDDTDDTNELQDIEEVLTEGNDANGLVLTGLGTPTAGSDAATKAYVDGLADDDISAVAFDGTNLSVTESGTTLSADISALDDSAGVTANAGNIATNTTDIATNAGGITTNAGNIATNATDIANHIAADDDTDDTNELQDIEEVLTEGNDANGLVLTGLGTPTAGSDAATKAYVDGLADDDISAVAFDGTNLSVTESGTTLSADISALDDSAGVTANAGNIATNTTDIATNAGGITTNAGNIATNATDIANHIAADDDTDDTNEIELPTGGTSGQVLSTNGSGTYSWVDDTNDDDQTAGEVDLNTPVDVDGGLTDPDGAGPEPPRANEETVEEAIQAMAPITSKAARIFYPPSIAIDASTTGTQVIDLYAQYIAQYGTPMVRSDDGGPDEAPAAIPTYADDELYYYITYADPAVFDTTSTSGPTEMTITADGELRITVIAPPADYNSLINVVFVVK</sequence>
<proteinExistence type="predicted"/>